<accession>A0ABD0RSJ6</accession>
<sequence>RGVGIDHDAGMSFSCSDRVILAVVKRVEVGRSLTVKQFQQLLGLMAAASNVVPFGLLYMRALQWWLKTKGFSLRGNLLCVIK</sequence>
<organism evidence="2 3">
    <name type="scientific">Cirrhinus mrigala</name>
    <name type="common">Mrigala</name>
    <dbReference type="NCBI Taxonomy" id="683832"/>
    <lineage>
        <taxon>Eukaryota</taxon>
        <taxon>Metazoa</taxon>
        <taxon>Chordata</taxon>
        <taxon>Craniata</taxon>
        <taxon>Vertebrata</taxon>
        <taxon>Euteleostomi</taxon>
        <taxon>Actinopterygii</taxon>
        <taxon>Neopterygii</taxon>
        <taxon>Teleostei</taxon>
        <taxon>Ostariophysi</taxon>
        <taxon>Cypriniformes</taxon>
        <taxon>Cyprinidae</taxon>
        <taxon>Labeoninae</taxon>
        <taxon>Labeonini</taxon>
        <taxon>Cirrhinus</taxon>
    </lineage>
</organism>
<keyword evidence="1" id="KW-0812">Transmembrane</keyword>
<name>A0ABD0RSJ6_CIRMR</name>
<evidence type="ECO:0000256" key="1">
    <source>
        <dbReference type="SAM" id="Phobius"/>
    </source>
</evidence>
<dbReference type="AlphaFoldDB" id="A0ABD0RSJ6"/>
<dbReference type="EMBL" id="JAMKFB020000002">
    <property type="protein sequence ID" value="KAL0201495.1"/>
    <property type="molecule type" value="Genomic_DNA"/>
</dbReference>
<reference evidence="2 3" key="1">
    <citation type="submission" date="2024-05" db="EMBL/GenBank/DDBJ databases">
        <title>Genome sequencing and assembly of Indian major carp, Cirrhinus mrigala (Hamilton, 1822).</title>
        <authorList>
            <person name="Mohindra V."/>
            <person name="Chowdhury L.M."/>
            <person name="Lal K."/>
            <person name="Jena J.K."/>
        </authorList>
    </citation>
    <scope>NUCLEOTIDE SEQUENCE [LARGE SCALE GENOMIC DNA]</scope>
    <source>
        <strain evidence="2">CM1030</strain>
        <tissue evidence="2">Blood</tissue>
    </source>
</reference>
<keyword evidence="3" id="KW-1185">Reference proteome</keyword>
<feature type="non-terminal residue" evidence="2">
    <location>
        <position position="1"/>
    </location>
</feature>
<evidence type="ECO:0000313" key="3">
    <source>
        <dbReference type="Proteomes" id="UP001529510"/>
    </source>
</evidence>
<feature type="transmembrane region" description="Helical" evidence="1">
    <location>
        <begin position="41"/>
        <end position="59"/>
    </location>
</feature>
<dbReference type="Proteomes" id="UP001529510">
    <property type="component" value="Unassembled WGS sequence"/>
</dbReference>
<proteinExistence type="predicted"/>
<keyword evidence="1" id="KW-0472">Membrane</keyword>
<protein>
    <submittedName>
        <fullName evidence="2">Uncharacterized protein</fullName>
    </submittedName>
</protein>
<evidence type="ECO:0000313" key="2">
    <source>
        <dbReference type="EMBL" id="KAL0201495.1"/>
    </source>
</evidence>
<comment type="caution">
    <text evidence="2">The sequence shown here is derived from an EMBL/GenBank/DDBJ whole genome shotgun (WGS) entry which is preliminary data.</text>
</comment>
<feature type="non-terminal residue" evidence="2">
    <location>
        <position position="82"/>
    </location>
</feature>
<gene>
    <name evidence="2" type="ORF">M9458_004682</name>
</gene>
<keyword evidence="1" id="KW-1133">Transmembrane helix</keyword>